<dbReference type="AlphaFoldDB" id="G0EF23"/>
<dbReference type="SUPFAM" id="SSF52768">
    <property type="entry name" value="Arginase/deacetylase"/>
    <property type="match status" value="1"/>
</dbReference>
<evidence type="ECO:0000256" key="3">
    <source>
        <dbReference type="ARBA" id="ARBA00022801"/>
    </source>
</evidence>
<keyword evidence="3 5" id="KW-0378">Hydrolase</keyword>
<dbReference type="InterPro" id="IPR020855">
    <property type="entry name" value="Ureohydrolase_Mn_BS"/>
</dbReference>
<dbReference type="InterPro" id="IPR005925">
    <property type="entry name" value="Agmatinase-rel"/>
</dbReference>
<keyword evidence="2 4" id="KW-0479">Metal-binding</keyword>
<comment type="similarity">
    <text evidence="1">Belongs to the arginase family. Agmatinase subfamily.</text>
</comment>
<dbReference type="EMBL" id="CP002838">
    <property type="protein sequence ID" value="AEM38920.1"/>
    <property type="molecule type" value="Genomic_DNA"/>
</dbReference>
<dbReference type="PANTHER" id="PTHR11358:SF26">
    <property type="entry name" value="GUANIDINO ACID HYDROLASE, MITOCHONDRIAL"/>
    <property type="match status" value="1"/>
</dbReference>
<feature type="binding site" evidence="4">
    <location>
        <position position="158"/>
    </location>
    <ligand>
        <name>Mn(2+)</name>
        <dbReference type="ChEBI" id="CHEBI:29035"/>
        <label>1</label>
    </ligand>
</feature>
<gene>
    <name evidence="6" type="ordered locus">Pyrfu_1052</name>
</gene>
<dbReference type="InterPro" id="IPR023696">
    <property type="entry name" value="Ureohydrolase_dom_sf"/>
</dbReference>
<evidence type="ECO:0000313" key="7">
    <source>
        <dbReference type="Proteomes" id="UP000001037"/>
    </source>
</evidence>
<name>G0EF23_PYRF1</name>
<dbReference type="PANTHER" id="PTHR11358">
    <property type="entry name" value="ARGINASE/AGMATINASE"/>
    <property type="match status" value="1"/>
</dbReference>
<keyword evidence="7" id="KW-1185">Reference proteome</keyword>
<dbReference type="InterPro" id="IPR006035">
    <property type="entry name" value="Ureohydrolase"/>
</dbReference>
<dbReference type="KEGG" id="pfm:Pyrfu_1052"/>
<dbReference type="PIRSF" id="PIRSF036979">
    <property type="entry name" value="Arginase"/>
    <property type="match status" value="1"/>
</dbReference>
<dbReference type="GO" id="GO:0046872">
    <property type="term" value="F:metal ion binding"/>
    <property type="evidence" value="ECO:0007669"/>
    <property type="project" value="UniProtKB-KW"/>
</dbReference>
<dbReference type="Proteomes" id="UP000001037">
    <property type="component" value="Chromosome"/>
</dbReference>
<dbReference type="Gene3D" id="3.40.800.10">
    <property type="entry name" value="Ureohydrolase domain"/>
    <property type="match status" value="1"/>
</dbReference>
<dbReference type="CDD" id="cd11593">
    <property type="entry name" value="Agmatinase-like_2"/>
    <property type="match status" value="1"/>
</dbReference>
<evidence type="ECO:0000256" key="4">
    <source>
        <dbReference type="PIRSR" id="PIRSR036979-1"/>
    </source>
</evidence>
<keyword evidence="4" id="KW-0464">Manganese</keyword>
<proteinExistence type="inferred from homology"/>
<sequence>MFLLGSELLIFYNRLCLCRVVLMLLRVNPSPYTLAGLQANLDEAVFVVLGLPLEATSTLRPGSRLAPLAIREASLYVSLWSERVERSVALVPVHDAGDAVIEASVRDTLDSVAELVEMLVSRGKRVILVGGEHTITLSVVKAMVRRARNPLLIVFDAHLDMREVHQGAHLAHSTVTLRAAEQLGGQKVVVIGARALSERELERAKRLGVRVIRAREFEMSHIQRLAREVENVDWLHISIDIDALDPIFAPGATTPEPEGLTPTQLYDAIHELAGNARFATLDLTEYTPLYDPTRITAVYAAKAVIEYIAAQARTLSL</sequence>
<dbReference type="eggNOG" id="arCOG01700">
    <property type="taxonomic scope" value="Archaea"/>
</dbReference>
<accession>G0EF23</accession>
<feature type="binding site" evidence="4">
    <location>
        <position position="242"/>
    </location>
    <ligand>
        <name>Mn(2+)</name>
        <dbReference type="ChEBI" id="CHEBI:29035"/>
        <label>1</label>
    </ligand>
</feature>
<dbReference type="STRING" id="694429.Pyrfu_1052"/>
<comment type="cofactor">
    <cofactor evidence="4">
        <name>Mn(2+)</name>
        <dbReference type="ChEBI" id="CHEBI:29035"/>
    </cofactor>
    <text evidence="4">Binds 2 manganese ions per subunit.</text>
</comment>
<feature type="binding site" evidence="4">
    <location>
        <position position="240"/>
    </location>
    <ligand>
        <name>Mn(2+)</name>
        <dbReference type="ChEBI" id="CHEBI:29035"/>
        <label>1</label>
    </ligand>
</feature>
<dbReference type="GO" id="GO:0008783">
    <property type="term" value="F:agmatinase activity"/>
    <property type="evidence" value="ECO:0007669"/>
    <property type="project" value="TreeGrafter"/>
</dbReference>
<dbReference type="PROSITE" id="PS51409">
    <property type="entry name" value="ARGINASE_2"/>
    <property type="match status" value="1"/>
</dbReference>
<feature type="binding site" evidence="4">
    <location>
        <position position="133"/>
    </location>
    <ligand>
        <name>Mn(2+)</name>
        <dbReference type="ChEBI" id="CHEBI:29035"/>
        <label>1</label>
    </ligand>
</feature>
<evidence type="ECO:0000256" key="2">
    <source>
        <dbReference type="ARBA" id="ARBA00022723"/>
    </source>
</evidence>
<evidence type="ECO:0000313" key="6">
    <source>
        <dbReference type="EMBL" id="AEM38920.1"/>
    </source>
</evidence>
<feature type="binding site" evidence="4">
    <location>
        <position position="156"/>
    </location>
    <ligand>
        <name>Mn(2+)</name>
        <dbReference type="ChEBI" id="CHEBI:29035"/>
        <label>1</label>
    </ligand>
</feature>
<reference evidence="6 7" key="1">
    <citation type="journal article" date="2011" name="Stand. Genomic Sci.">
        <title>Complete genome sequence of the hyperthermophilic chemolithoautotroph Pyrolobus fumarii type strain (1A).</title>
        <authorList>
            <person name="Anderson I."/>
            <person name="Goker M."/>
            <person name="Nolan M."/>
            <person name="Lucas S."/>
            <person name="Hammon N."/>
            <person name="Deshpande S."/>
            <person name="Cheng J.F."/>
            <person name="Tapia R."/>
            <person name="Han C."/>
            <person name="Goodwin L."/>
            <person name="Pitluck S."/>
            <person name="Huntemann M."/>
            <person name="Liolios K."/>
            <person name="Ivanova N."/>
            <person name="Pagani I."/>
            <person name="Mavromatis K."/>
            <person name="Ovchinikova G."/>
            <person name="Pati A."/>
            <person name="Chen A."/>
            <person name="Palaniappan K."/>
            <person name="Land M."/>
            <person name="Hauser L."/>
            <person name="Brambilla E.M."/>
            <person name="Huber H."/>
            <person name="Yasawong M."/>
            <person name="Rohde M."/>
            <person name="Spring S."/>
            <person name="Abt B."/>
            <person name="Sikorski J."/>
            <person name="Wirth R."/>
            <person name="Detter J.C."/>
            <person name="Woyke T."/>
            <person name="Bristow J."/>
            <person name="Eisen J.A."/>
            <person name="Markowitz V."/>
            <person name="Hugenholtz P."/>
            <person name="Kyrpides N.C."/>
            <person name="Klenk H.P."/>
            <person name="Lapidus A."/>
        </authorList>
    </citation>
    <scope>NUCLEOTIDE SEQUENCE [LARGE SCALE GENOMIC DNA]</scope>
    <source>
        <strain evidence="7">DSM 11204 / 1A</strain>
    </source>
</reference>
<dbReference type="GO" id="GO:0033389">
    <property type="term" value="P:putrescine biosynthetic process from arginine, via agmatine"/>
    <property type="evidence" value="ECO:0007669"/>
    <property type="project" value="TreeGrafter"/>
</dbReference>
<evidence type="ECO:0000256" key="1">
    <source>
        <dbReference type="ARBA" id="ARBA00009227"/>
    </source>
</evidence>
<feature type="binding site" evidence="4">
    <location>
        <position position="160"/>
    </location>
    <ligand>
        <name>Mn(2+)</name>
        <dbReference type="ChEBI" id="CHEBI:29035"/>
        <label>1</label>
    </ligand>
</feature>
<dbReference type="InParanoid" id="G0EF23"/>
<protein>
    <submittedName>
        <fullName evidence="6">Agmatinase</fullName>
    </submittedName>
</protein>
<evidence type="ECO:0000256" key="5">
    <source>
        <dbReference type="RuleBase" id="RU003684"/>
    </source>
</evidence>
<dbReference type="HOGENOM" id="CLU_039478_0_2_2"/>
<dbReference type="Pfam" id="PF00491">
    <property type="entry name" value="Arginase"/>
    <property type="match status" value="1"/>
</dbReference>
<dbReference type="PROSITE" id="PS01053">
    <property type="entry name" value="ARGINASE_1"/>
    <property type="match status" value="1"/>
</dbReference>
<dbReference type="NCBIfam" id="TIGR01230">
    <property type="entry name" value="agmatinase"/>
    <property type="match status" value="1"/>
</dbReference>
<organism evidence="6 7">
    <name type="scientific">Pyrolobus fumarii (strain DSM 11204 / 1A)</name>
    <dbReference type="NCBI Taxonomy" id="694429"/>
    <lineage>
        <taxon>Archaea</taxon>
        <taxon>Thermoproteota</taxon>
        <taxon>Thermoprotei</taxon>
        <taxon>Desulfurococcales</taxon>
        <taxon>Pyrodictiaceae</taxon>
        <taxon>Pyrolobus</taxon>
    </lineage>
</organism>